<dbReference type="HAMAP" id="MF_00560">
    <property type="entry name" value="Tran_acon_Me_trans"/>
    <property type="match status" value="1"/>
</dbReference>
<dbReference type="Gene3D" id="1.10.150.290">
    <property type="entry name" value="S-adenosyl-L-methionine-dependent methyltransferases"/>
    <property type="match status" value="1"/>
</dbReference>
<dbReference type="GO" id="GO:0005737">
    <property type="term" value="C:cytoplasm"/>
    <property type="evidence" value="ECO:0007669"/>
    <property type="project" value="UniProtKB-SubCell"/>
</dbReference>
<proteinExistence type="inferred from homology"/>
<dbReference type="PANTHER" id="PTHR43861:SF1">
    <property type="entry name" value="TRANS-ACONITATE 2-METHYLTRANSFERASE"/>
    <property type="match status" value="1"/>
</dbReference>
<dbReference type="Pfam" id="PF13489">
    <property type="entry name" value="Methyltransf_23"/>
    <property type="match status" value="1"/>
</dbReference>
<comment type="catalytic activity">
    <reaction evidence="5">
        <text>trans-aconitate + S-adenosyl-L-methionine = (E)-3-(methoxycarbonyl)pent-2-enedioate + S-adenosyl-L-homocysteine</text>
        <dbReference type="Rhea" id="RHEA:14969"/>
        <dbReference type="ChEBI" id="CHEBI:15708"/>
        <dbReference type="ChEBI" id="CHEBI:57470"/>
        <dbReference type="ChEBI" id="CHEBI:57856"/>
        <dbReference type="ChEBI" id="CHEBI:59789"/>
        <dbReference type="EC" id="2.1.1.144"/>
    </reaction>
</comment>
<evidence type="ECO:0000256" key="1">
    <source>
        <dbReference type="ARBA" id="ARBA00022490"/>
    </source>
</evidence>
<keyword evidence="1 5" id="KW-0963">Cytoplasm</keyword>
<evidence type="ECO:0000256" key="2">
    <source>
        <dbReference type="ARBA" id="ARBA00022603"/>
    </source>
</evidence>
<dbReference type="Gene3D" id="3.40.50.150">
    <property type="entry name" value="Vaccinia Virus protein VP39"/>
    <property type="match status" value="1"/>
</dbReference>
<dbReference type="EC" id="2.1.1.144" evidence="5"/>
<comment type="similarity">
    <text evidence="5">Belongs to the methyltransferase superfamily. Tam family.</text>
</comment>
<accession>W8UVC0</accession>
<dbReference type="SUPFAM" id="SSF53335">
    <property type="entry name" value="S-adenosyl-L-methionine-dependent methyltransferases"/>
    <property type="match status" value="1"/>
</dbReference>
<name>W8UVC0_KLEPN</name>
<organism evidence="6 7">
    <name type="scientific">Klebsiella pneumoniae 30684/NJST258_2</name>
    <dbReference type="NCBI Taxonomy" id="1420013"/>
    <lineage>
        <taxon>Bacteria</taxon>
        <taxon>Pseudomonadati</taxon>
        <taxon>Pseudomonadota</taxon>
        <taxon>Gammaproteobacteria</taxon>
        <taxon>Enterobacterales</taxon>
        <taxon>Enterobacteriaceae</taxon>
        <taxon>Klebsiella/Raoultella group</taxon>
        <taxon>Klebsiella</taxon>
        <taxon>Klebsiella pneumoniae complex</taxon>
    </lineage>
</organism>
<dbReference type="PANTHER" id="PTHR43861">
    <property type="entry name" value="TRANS-ACONITATE 2-METHYLTRANSFERASE-RELATED"/>
    <property type="match status" value="1"/>
</dbReference>
<dbReference type="InterPro" id="IPR029063">
    <property type="entry name" value="SAM-dependent_MTases_sf"/>
</dbReference>
<dbReference type="HOGENOM" id="CLU_037990_5_2_6"/>
<dbReference type="PATRIC" id="fig|1420013.3.peg.2654"/>
<gene>
    <name evidence="5" type="primary">tam</name>
    <name evidence="6" type="ORF">KPNJ2_02818</name>
</gene>
<keyword evidence="3 5" id="KW-0808">Transferase</keyword>
<dbReference type="EMBL" id="CP006918">
    <property type="protein sequence ID" value="AHM79598.1"/>
    <property type="molecule type" value="Genomic_DNA"/>
</dbReference>
<comment type="subcellular location">
    <subcellularLocation>
        <location evidence="5">Cytoplasm</location>
    </subcellularLocation>
</comment>
<evidence type="ECO:0000256" key="4">
    <source>
        <dbReference type="ARBA" id="ARBA00022691"/>
    </source>
</evidence>
<dbReference type="GO" id="GO:0032259">
    <property type="term" value="P:methylation"/>
    <property type="evidence" value="ECO:0007669"/>
    <property type="project" value="UniProtKB-KW"/>
</dbReference>
<evidence type="ECO:0000256" key="5">
    <source>
        <dbReference type="HAMAP-Rule" id="MF_00560"/>
    </source>
</evidence>
<keyword evidence="2 5" id="KW-0489">Methyltransferase</keyword>
<protein>
    <recommendedName>
        <fullName evidence="5">Trans-aconitate 2-methyltransferase</fullName>
        <ecNumber evidence="5">2.1.1.144</ecNumber>
    </recommendedName>
</protein>
<dbReference type="Proteomes" id="UP000019586">
    <property type="component" value="Chromosome"/>
</dbReference>
<dbReference type="NCBIfam" id="NF002463">
    <property type="entry name" value="PRK01683.1"/>
    <property type="match status" value="1"/>
</dbReference>
<dbReference type="KEGG" id="kps:KPNJ2_02818"/>
<dbReference type="InterPro" id="IPR023149">
    <property type="entry name" value="Trans_acon_MeTrfase_C"/>
</dbReference>
<evidence type="ECO:0000313" key="7">
    <source>
        <dbReference type="Proteomes" id="UP000019586"/>
    </source>
</evidence>
<evidence type="ECO:0000313" key="6">
    <source>
        <dbReference type="EMBL" id="AHM79598.1"/>
    </source>
</evidence>
<sequence length="267" mass="29791">MLSPVSLLTQELHPMADWNPSLYLQFDAERTRPAADLLSRIAHLQVEHAVDLGCGPGNSTRLLRAAWPLATIVGIDNSPAMLVQAAQALPDCEFIDADIARWRPAQPPDVIYANASLQWLTDHETLFPHLVNQLADNGTLAVQMPDNWQEPSHTLMRQVASEMGLPDRGRQPLLPPAAWYDLLSRQSCEVDIWRTTYFHPLASHQAIVDWLQGTGLRPYLAGLDEQAGSAFLTRYLALLAAYYPLQCNGKVLLRFPRLFIVARKIAA</sequence>
<dbReference type="InterPro" id="IPR023506">
    <property type="entry name" value="Trans-aconitate_MeTrfase"/>
</dbReference>
<dbReference type="AlphaFoldDB" id="W8UVC0"/>
<dbReference type="GO" id="GO:0030798">
    <property type="term" value="F:trans-aconitate 2-methyltransferase activity"/>
    <property type="evidence" value="ECO:0007669"/>
    <property type="project" value="UniProtKB-UniRule"/>
</dbReference>
<keyword evidence="4 5" id="KW-0949">S-adenosyl-L-methionine</keyword>
<comment type="function">
    <text evidence="5">Catalyzes the S-adenosylmethionine monomethyl esterification of trans-aconitate.</text>
</comment>
<evidence type="ECO:0000256" key="3">
    <source>
        <dbReference type="ARBA" id="ARBA00022679"/>
    </source>
</evidence>
<dbReference type="CDD" id="cd02440">
    <property type="entry name" value="AdoMet_MTases"/>
    <property type="match status" value="1"/>
</dbReference>
<reference evidence="6 7" key="1">
    <citation type="journal article" date="2014" name="Proc. Natl. Acad. Sci. U.S.A.">
        <title>Molecular dissection of the evolution of carbapenem-resistant multilocus sequence type 258 Klebsiella pneumoniae.</title>
        <authorList>
            <person name="Deleo F.R."/>
            <person name="Chen L."/>
            <person name="Porcella S.F."/>
            <person name="Martens C.A."/>
            <person name="Kobayashi S.D."/>
            <person name="Porter A.R."/>
            <person name="Chavda K.D."/>
            <person name="Jacobs M.R."/>
            <person name="Mathema B."/>
            <person name="Olsen R.J."/>
            <person name="Bonomo R.A."/>
            <person name="Musser J.M."/>
            <person name="Kreiswirth B.N."/>
        </authorList>
    </citation>
    <scope>NUCLEOTIDE SEQUENCE [LARGE SCALE GENOMIC DNA]</scope>
    <source>
        <strain evidence="6">30684/NJST258_2</strain>
    </source>
</reference>